<dbReference type="PANTHER" id="PTHR48007">
    <property type="entry name" value="LEUCINE-RICH REPEAT RECEPTOR-LIKE PROTEIN KINASE PXC1"/>
    <property type="match status" value="1"/>
</dbReference>
<keyword evidence="2" id="KW-0472">Membrane</keyword>
<proteinExistence type="predicted"/>
<feature type="compositionally biased region" description="Basic and acidic residues" evidence="1">
    <location>
        <begin position="288"/>
        <end position="314"/>
    </location>
</feature>
<dbReference type="InterPro" id="IPR001611">
    <property type="entry name" value="Leu-rich_rpt"/>
</dbReference>
<feature type="compositionally biased region" description="Basic residues" evidence="1">
    <location>
        <begin position="315"/>
        <end position="339"/>
    </location>
</feature>
<evidence type="ECO:0008006" key="5">
    <source>
        <dbReference type="Google" id="ProtNLM"/>
    </source>
</evidence>
<evidence type="ECO:0000256" key="2">
    <source>
        <dbReference type="SAM" id="Phobius"/>
    </source>
</evidence>
<evidence type="ECO:0000313" key="4">
    <source>
        <dbReference type="Proteomes" id="UP001314170"/>
    </source>
</evidence>
<dbReference type="PANTHER" id="PTHR48007:SF43">
    <property type="entry name" value="POLLEN RECEPTOR-LIKE KINASE 4"/>
    <property type="match status" value="1"/>
</dbReference>
<accession>A0AAV1SSJ8</accession>
<dbReference type="AlphaFoldDB" id="A0AAV1SSJ8"/>
<keyword evidence="2" id="KW-1133">Transmembrane helix</keyword>
<protein>
    <recommendedName>
        <fullName evidence="5">Leucine-rich repeat-containing N-terminal plant-type domain-containing protein</fullName>
    </recommendedName>
</protein>
<keyword evidence="2" id="KW-0812">Transmembrane</keyword>
<dbReference type="EMBL" id="CAWUPB010001197">
    <property type="protein sequence ID" value="CAK7357020.1"/>
    <property type="molecule type" value="Genomic_DNA"/>
</dbReference>
<dbReference type="InterPro" id="IPR046959">
    <property type="entry name" value="PRK1-6/SRF4-like"/>
</dbReference>
<gene>
    <name evidence="3" type="ORF">DCAF_LOCUS27303</name>
</gene>
<comment type="caution">
    <text evidence="3">The sequence shown here is derived from an EMBL/GenBank/DDBJ whole genome shotgun (WGS) entry which is preliminary data.</text>
</comment>
<keyword evidence="4" id="KW-1185">Reference proteome</keyword>
<dbReference type="InterPro" id="IPR032675">
    <property type="entry name" value="LRR_dom_sf"/>
</dbReference>
<dbReference type="SUPFAM" id="SSF52058">
    <property type="entry name" value="L domain-like"/>
    <property type="match status" value="1"/>
</dbReference>
<organism evidence="3 4">
    <name type="scientific">Dovyalis caffra</name>
    <dbReference type="NCBI Taxonomy" id="77055"/>
    <lineage>
        <taxon>Eukaryota</taxon>
        <taxon>Viridiplantae</taxon>
        <taxon>Streptophyta</taxon>
        <taxon>Embryophyta</taxon>
        <taxon>Tracheophyta</taxon>
        <taxon>Spermatophyta</taxon>
        <taxon>Magnoliopsida</taxon>
        <taxon>eudicotyledons</taxon>
        <taxon>Gunneridae</taxon>
        <taxon>Pentapetalae</taxon>
        <taxon>rosids</taxon>
        <taxon>fabids</taxon>
        <taxon>Malpighiales</taxon>
        <taxon>Salicaceae</taxon>
        <taxon>Flacourtieae</taxon>
        <taxon>Dovyalis</taxon>
    </lineage>
</organism>
<dbReference type="Proteomes" id="UP001314170">
    <property type="component" value="Unassembled WGS sequence"/>
</dbReference>
<dbReference type="Pfam" id="PF00560">
    <property type="entry name" value="LRR_1"/>
    <property type="match status" value="1"/>
</dbReference>
<evidence type="ECO:0000256" key="1">
    <source>
        <dbReference type="SAM" id="MobiDB-lite"/>
    </source>
</evidence>
<sequence length="339" mass="37942">MGFSLFLIKQLCLLLVLPFSILYLRKYATAAQFDPSQYPRQERCALYALKASFNNSFLNDNWTGPQCSTDNSSGWHGIRCVSGLVSEISLESIGLNATLIDTDAFLFLTELTVLSFKNNSISGNVMNFSSNIKMKRLDLSGNKLYGSIPRSLLSLTLLESLLLQDNYLKGSIPEFNQSSLTVFNVSNNDLNGSIPTTQTLQSFGPDSYSSNRRLFGPPTLNTCNSIFTAKYVADVPSNENSPPEPPKKSSKPNFATTFIVFDVVGLVAVIFLFLLYFQKVRKRKKMIKKDDGKEKEGGRDTTCGDDRLEDEGKGKGCHNRRRKREAYVHRGRSKKFPTE</sequence>
<dbReference type="Gene3D" id="3.80.10.10">
    <property type="entry name" value="Ribonuclease Inhibitor"/>
    <property type="match status" value="1"/>
</dbReference>
<evidence type="ECO:0000313" key="3">
    <source>
        <dbReference type="EMBL" id="CAK7357020.1"/>
    </source>
</evidence>
<feature type="transmembrane region" description="Helical" evidence="2">
    <location>
        <begin position="254"/>
        <end position="277"/>
    </location>
</feature>
<feature type="region of interest" description="Disordered" evidence="1">
    <location>
        <begin position="286"/>
        <end position="339"/>
    </location>
</feature>
<reference evidence="3 4" key="1">
    <citation type="submission" date="2024-01" db="EMBL/GenBank/DDBJ databases">
        <authorList>
            <person name="Waweru B."/>
        </authorList>
    </citation>
    <scope>NUCLEOTIDE SEQUENCE [LARGE SCALE GENOMIC DNA]</scope>
</reference>
<name>A0AAV1SSJ8_9ROSI</name>